<dbReference type="EMBL" id="BDRX01000208">
    <property type="protein sequence ID" value="GBG00298.1"/>
    <property type="molecule type" value="Genomic_DNA"/>
</dbReference>
<dbReference type="GO" id="GO:0042171">
    <property type="term" value="F:lysophosphatidic acid acyltransferase activity"/>
    <property type="evidence" value="ECO:0007669"/>
    <property type="project" value="TreeGrafter"/>
</dbReference>
<dbReference type="SUPFAM" id="SSF53474">
    <property type="entry name" value="alpha/beta-Hydrolases"/>
    <property type="match status" value="1"/>
</dbReference>
<dbReference type="InParanoid" id="A0A2V0PRT7"/>
<name>A0A2V0PRT7_9CHLO</name>
<protein>
    <submittedName>
        <fullName evidence="3">1-acylglycerol-3-phosphate O-acyltransferase-like</fullName>
    </submittedName>
</protein>
<sequence>MGGGAGDLPAAASAVDPAAAGPAAASAPGAGSWLPQSLRWRRTSTAEADTAERGMLGLLRSRVAARSVPVGPGPQDYLRTLEVEPPGGDAAPAPGKAAAAATDASAAAAAASGDGARLPVVLLPGYGAGAAFWWRNIDGLAAAPGLRLFAVDWLGTGRSGRPPFSARGHAEAEAFFVDSLAAWRAAEGLEGRKMVLVGHSLGGYLAAAYALRHPDHVQHLVLVCPAGVPEKPEGWESRFSSPAVPALRRALFRAAAGAWEAGVTPGAVIRALGPWGPGLVGKYVGGRFSYHGQPLTAEEVPVFSDYFYHISASAGSGEFALRHLLSPGAWARSPLRRRLLGLPPAGEGGPGPAPAAADAAAPAAAAAAAATDAAAPAAAAAAAGPGAAAAPPAAFPPVSFIYGEHDWMDPRNAVALAAELDKARPRAVPSDHDVQIIPDSGHYVMVEQPAAFNETLLRLLAPWLPRG</sequence>
<reference evidence="3 4" key="1">
    <citation type="journal article" date="2018" name="Sci. Rep.">
        <title>Raphidocelis subcapitata (=Pseudokirchneriella subcapitata) provides an insight into genome evolution and environmental adaptations in the Sphaeropleales.</title>
        <authorList>
            <person name="Suzuki S."/>
            <person name="Yamaguchi H."/>
            <person name="Nakajima N."/>
            <person name="Kawachi M."/>
        </authorList>
    </citation>
    <scope>NUCLEOTIDE SEQUENCE [LARGE SCALE GENOMIC DNA]</scope>
    <source>
        <strain evidence="3 4">NIES-35</strain>
    </source>
</reference>
<dbReference type="Pfam" id="PF00561">
    <property type="entry name" value="Abhydrolase_1"/>
    <property type="match status" value="1"/>
</dbReference>
<dbReference type="InterPro" id="IPR000073">
    <property type="entry name" value="AB_hydrolase_1"/>
</dbReference>
<dbReference type="FunCoup" id="A0A2V0PRT7">
    <property type="interactions" value="1524"/>
</dbReference>
<dbReference type="InterPro" id="IPR029058">
    <property type="entry name" value="AB_hydrolase_fold"/>
</dbReference>
<comment type="caution">
    <text evidence="3">The sequence shown here is derived from an EMBL/GenBank/DDBJ whole genome shotgun (WGS) entry which is preliminary data.</text>
</comment>
<keyword evidence="3" id="KW-0808">Transferase</keyword>
<feature type="domain" description="AB hydrolase-1" evidence="2">
    <location>
        <begin position="119"/>
        <end position="235"/>
    </location>
</feature>
<dbReference type="PANTHER" id="PTHR42886">
    <property type="entry name" value="RE40534P-RELATED"/>
    <property type="match status" value="1"/>
</dbReference>
<proteinExistence type="inferred from homology"/>
<accession>A0A2V0PRT7</accession>
<keyword evidence="3" id="KW-0012">Acyltransferase</keyword>
<dbReference type="GO" id="GO:0006654">
    <property type="term" value="P:phosphatidic acid biosynthetic process"/>
    <property type="evidence" value="ECO:0007669"/>
    <property type="project" value="TreeGrafter"/>
</dbReference>
<evidence type="ECO:0000259" key="2">
    <source>
        <dbReference type="Pfam" id="PF00561"/>
    </source>
</evidence>
<dbReference type="STRING" id="307507.A0A2V0PRT7"/>
<dbReference type="GO" id="GO:0055088">
    <property type="term" value="P:lipid homeostasis"/>
    <property type="evidence" value="ECO:0007669"/>
    <property type="project" value="TreeGrafter"/>
</dbReference>
<evidence type="ECO:0000313" key="3">
    <source>
        <dbReference type="EMBL" id="GBG00298.1"/>
    </source>
</evidence>
<dbReference type="OrthoDB" id="7457040at2759"/>
<dbReference type="AlphaFoldDB" id="A0A2V0PRT7"/>
<dbReference type="GO" id="GO:0004623">
    <property type="term" value="F:phospholipase A2 activity"/>
    <property type="evidence" value="ECO:0007669"/>
    <property type="project" value="TreeGrafter"/>
</dbReference>
<organism evidence="3 4">
    <name type="scientific">Raphidocelis subcapitata</name>
    <dbReference type="NCBI Taxonomy" id="307507"/>
    <lineage>
        <taxon>Eukaryota</taxon>
        <taxon>Viridiplantae</taxon>
        <taxon>Chlorophyta</taxon>
        <taxon>core chlorophytes</taxon>
        <taxon>Chlorophyceae</taxon>
        <taxon>CS clade</taxon>
        <taxon>Sphaeropleales</taxon>
        <taxon>Selenastraceae</taxon>
        <taxon>Raphidocelis</taxon>
    </lineage>
</organism>
<keyword evidence="4" id="KW-1185">Reference proteome</keyword>
<dbReference type="PRINTS" id="PR00111">
    <property type="entry name" value="ABHYDROLASE"/>
</dbReference>
<dbReference type="Gene3D" id="3.40.50.1820">
    <property type="entry name" value="alpha/beta hydrolase"/>
    <property type="match status" value="2"/>
</dbReference>
<gene>
    <name evidence="3" type="ORF">Rsub_13050</name>
</gene>
<evidence type="ECO:0000256" key="1">
    <source>
        <dbReference type="ARBA" id="ARBA00038097"/>
    </source>
</evidence>
<dbReference type="PANTHER" id="PTHR42886:SF29">
    <property type="entry name" value="PUMMELIG, ISOFORM A"/>
    <property type="match status" value="1"/>
</dbReference>
<dbReference type="Proteomes" id="UP000247498">
    <property type="component" value="Unassembled WGS sequence"/>
</dbReference>
<comment type="similarity">
    <text evidence="1">Belongs to the peptidase S33 family. ABHD4/ABHD5 subfamily.</text>
</comment>
<evidence type="ECO:0000313" key="4">
    <source>
        <dbReference type="Proteomes" id="UP000247498"/>
    </source>
</evidence>